<keyword evidence="4" id="KW-1185">Reference proteome</keyword>
<name>A0A5A8C158_CAFRO</name>
<evidence type="ECO:0000313" key="3">
    <source>
        <dbReference type="EMBL" id="KAA0168260.1"/>
    </source>
</evidence>
<reference evidence="4 5" key="1">
    <citation type="submission" date="2019-07" db="EMBL/GenBank/DDBJ databases">
        <title>Genomes of Cafeteria roenbergensis.</title>
        <authorList>
            <person name="Fischer M.G."/>
            <person name="Hackl T."/>
            <person name="Roman M."/>
        </authorList>
    </citation>
    <scope>NUCLEOTIDE SEQUENCE [LARGE SCALE GENOMIC DNA]</scope>
    <source>
        <strain evidence="2 4">BVI</strain>
        <strain evidence="3 5">RCC970-E3</strain>
    </source>
</reference>
<feature type="transmembrane region" description="Helical" evidence="1">
    <location>
        <begin position="51"/>
        <end position="71"/>
    </location>
</feature>
<feature type="transmembrane region" description="Helical" evidence="1">
    <location>
        <begin position="83"/>
        <end position="104"/>
    </location>
</feature>
<comment type="caution">
    <text evidence="2">The sequence shown here is derived from an EMBL/GenBank/DDBJ whole genome shotgun (WGS) entry which is preliminary data.</text>
</comment>
<evidence type="ECO:0000256" key="1">
    <source>
        <dbReference type="SAM" id="Phobius"/>
    </source>
</evidence>
<dbReference type="EMBL" id="VLTL01000029">
    <property type="protein sequence ID" value="KAA0168260.1"/>
    <property type="molecule type" value="Genomic_DNA"/>
</dbReference>
<keyword evidence="1" id="KW-1133">Transmembrane helix</keyword>
<accession>A0A5A8C158</accession>
<feature type="transmembrane region" description="Helical" evidence="1">
    <location>
        <begin position="20"/>
        <end position="39"/>
    </location>
</feature>
<proteinExistence type="predicted"/>
<keyword evidence="1" id="KW-0472">Membrane</keyword>
<evidence type="ECO:0000313" key="4">
    <source>
        <dbReference type="Proteomes" id="UP000323011"/>
    </source>
</evidence>
<dbReference type="Proteomes" id="UP000324907">
    <property type="component" value="Unassembled WGS sequence"/>
</dbReference>
<sequence>MDAALGRDEHEYSAVDNYNVWILTVIYAGLLLAAVQQMLVSVTRGNSRKSFHFVFLAITAAWLPLRLFIFFATQEDVSTWPEIIWLLPTSIQFCGFALWVLFFADVTAVRATGVIGGIAGRIASGPRSPPLNRKGLTSLARQQGGGGIGGSALGTPFLSGRAGVSGGRATSPQSRGGSFGDAGLGYGYGGSALSSIDDDDDDDDGLALGTGRLKVL</sequence>
<protein>
    <submittedName>
        <fullName evidence="2">Uncharacterized protein</fullName>
    </submittedName>
</protein>
<dbReference type="EMBL" id="VLTN01000079">
    <property type="protein sequence ID" value="KAA0146736.1"/>
    <property type="molecule type" value="Genomic_DNA"/>
</dbReference>
<evidence type="ECO:0000313" key="2">
    <source>
        <dbReference type="EMBL" id="KAA0146736.1"/>
    </source>
</evidence>
<organism evidence="2 4">
    <name type="scientific">Cafeteria roenbergensis</name>
    <name type="common">Marine flagellate</name>
    <dbReference type="NCBI Taxonomy" id="33653"/>
    <lineage>
        <taxon>Eukaryota</taxon>
        <taxon>Sar</taxon>
        <taxon>Stramenopiles</taxon>
        <taxon>Bigyra</taxon>
        <taxon>Opalozoa</taxon>
        <taxon>Bicosoecida</taxon>
        <taxon>Cafeteriaceae</taxon>
        <taxon>Cafeteria</taxon>
    </lineage>
</organism>
<gene>
    <name evidence="3" type="ORF">FNF28_02555</name>
    <name evidence="2" type="ORF">FNF29_07857</name>
</gene>
<dbReference type="Proteomes" id="UP000323011">
    <property type="component" value="Unassembled WGS sequence"/>
</dbReference>
<evidence type="ECO:0000313" key="5">
    <source>
        <dbReference type="Proteomes" id="UP000324907"/>
    </source>
</evidence>
<keyword evidence="1" id="KW-0812">Transmembrane</keyword>
<dbReference type="AlphaFoldDB" id="A0A5A8C158"/>